<dbReference type="AlphaFoldDB" id="A0A975JFB4"/>
<sequence>MSDPVTPMNGAVYTHGIAKISEVIPTGMITLRGALADKGFAKALRAATGLDVPGTREILHDGDLSLAWMSSDELLLICPHMQALDRTQQLADELRDFHALAVNVSDARALFEVSGPHAREVLAKLAPVDLAPGQFGPGDMRRTRLAQAAAALWMPAPDVFRIICFRSVAQYTFDVLKVAAQPGSQVGVFHG</sequence>
<dbReference type="InterPro" id="IPR007375">
    <property type="entry name" value="SoxG"/>
</dbReference>
<dbReference type="EMBL" id="CP073581">
    <property type="protein sequence ID" value="QUJ77277.1"/>
    <property type="molecule type" value="Genomic_DNA"/>
</dbReference>
<proteinExistence type="predicted"/>
<accession>A0A975JFB4</accession>
<dbReference type="Gene3D" id="3.30.70.1520">
    <property type="entry name" value="Heterotetrameric sarcosine oxidase"/>
    <property type="match status" value="1"/>
</dbReference>
<organism evidence="1 2">
    <name type="scientific">Sulfitobacter albidus</name>
    <dbReference type="NCBI Taxonomy" id="2829501"/>
    <lineage>
        <taxon>Bacteria</taxon>
        <taxon>Pseudomonadati</taxon>
        <taxon>Pseudomonadota</taxon>
        <taxon>Alphaproteobacteria</taxon>
        <taxon>Rhodobacterales</taxon>
        <taxon>Roseobacteraceae</taxon>
        <taxon>Sulfitobacter</taxon>
    </lineage>
</organism>
<dbReference type="Gene3D" id="3.30.1360.120">
    <property type="entry name" value="Probable tRNA modification gtpase trme, domain 1"/>
    <property type="match status" value="1"/>
</dbReference>
<keyword evidence="2" id="KW-1185">Reference proteome</keyword>
<dbReference type="InterPro" id="IPR027266">
    <property type="entry name" value="TrmE/GcvT-like"/>
</dbReference>
<dbReference type="SUPFAM" id="SSF103025">
    <property type="entry name" value="Folate-binding domain"/>
    <property type="match status" value="1"/>
</dbReference>
<gene>
    <name evidence="1" type="ORF">KDD17_04480</name>
</gene>
<dbReference type="Pfam" id="PF04268">
    <property type="entry name" value="SoxG"/>
    <property type="match status" value="1"/>
</dbReference>
<evidence type="ECO:0000313" key="1">
    <source>
        <dbReference type="EMBL" id="QUJ77277.1"/>
    </source>
</evidence>
<reference evidence="1" key="1">
    <citation type="submission" date="2021-04" db="EMBL/GenBank/DDBJ databases">
        <title>Complete genome sequence for Sulfitobacter sp. strain JK7-1.</title>
        <authorList>
            <person name="Park S.-J."/>
        </authorList>
    </citation>
    <scope>NUCLEOTIDE SEQUENCE</scope>
    <source>
        <strain evidence="1">JK7-1</strain>
    </source>
</reference>
<dbReference type="RefSeq" id="WP_212705473.1">
    <property type="nucleotide sequence ID" value="NZ_CP073581.1"/>
</dbReference>
<evidence type="ECO:0000313" key="2">
    <source>
        <dbReference type="Proteomes" id="UP000683291"/>
    </source>
</evidence>
<dbReference type="KEGG" id="sual:KDD17_04480"/>
<protein>
    <submittedName>
        <fullName evidence="1">Sarcosine oxidase subunit gamma</fullName>
    </submittedName>
</protein>
<name>A0A975JFB4_9RHOB</name>
<dbReference type="Proteomes" id="UP000683291">
    <property type="component" value="Chromosome 1"/>
</dbReference>